<feature type="region of interest" description="Disordered" evidence="11">
    <location>
        <begin position="1"/>
        <end position="30"/>
    </location>
</feature>
<dbReference type="InterPro" id="IPR003660">
    <property type="entry name" value="HAMP_dom"/>
</dbReference>
<dbReference type="SMART" id="SM00304">
    <property type="entry name" value="HAMP"/>
    <property type="match status" value="1"/>
</dbReference>
<dbReference type="PANTHER" id="PTHR45436:SF5">
    <property type="entry name" value="SENSOR HISTIDINE KINASE TRCS"/>
    <property type="match status" value="1"/>
</dbReference>
<evidence type="ECO:0000256" key="9">
    <source>
        <dbReference type="ARBA" id="ARBA00023012"/>
    </source>
</evidence>
<protein>
    <recommendedName>
        <fullName evidence="3">histidine kinase</fullName>
        <ecNumber evidence="3">2.7.13.3</ecNumber>
    </recommendedName>
</protein>
<dbReference type="PROSITE" id="PS50885">
    <property type="entry name" value="HAMP"/>
    <property type="match status" value="1"/>
</dbReference>
<dbReference type="PRINTS" id="PR00344">
    <property type="entry name" value="BCTRLSENSOR"/>
</dbReference>
<dbReference type="CDD" id="cd06225">
    <property type="entry name" value="HAMP"/>
    <property type="match status" value="1"/>
</dbReference>
<comment type="catalytic activity">
    <reaction evidence="1">
        <text>ATP + protein L-histidine = ADP + protein N-phospho-L-histidine.</text>
        <dbReference type="EC" id="2.7.13.3"/>
    </reaction>
</comment>
<dbReference type="InterPro" id="IPR050428">
    <property type="entry name" value="TCS_sensor_his_kinase"/>
</dbReference>
<dbReference type="Pfam" id="PF00512">
    <property type="entry name" value="HisKA"/>
    <property type="match status" value="1"/>
</dbReference>
<dbReference type="Gene3D" id="3.30.565.10">
    <property type="entry name" value="Histidine kinase-like ATPase, C-terminal domain"/>
    <property type="match status" value="1"/>
</dbReference>
<evidence type="ECO:0000256" key="8">
    <source>
        <dbReference type="ARBA" id="ARBA00022989"/>
    </source>
</evidence>
<dbReference type="RefSeq" id="WP_331218610.1">
    <property type="nucleotide sequence ID" value="NZ_JAZGQK010000044.1"/>
</dbReference>
<dbReference type="InterPro" id="IPR005467">
    <property type="entry name" value="His_kinase_dom"/>
</dbReference>
<feature type="compositionally biased region" description="Low complexity" evidence="11">
    <location>
        <begin position="1"/>
        <end position="23"/>
    </location>
</feature>
<evidence type="ECO:0000256" key="2">
    <source>
        <dbReference type="ARBA" id="ARBA00004236"/>
    </source>
</evidence>
<keyword evidence="5" id="KW-0808">Transferase</keyword>
<evidence type="ECO:0000256" key="1">
    <source>
        <dbReference type="ARBA" id="ARBA00000085"/>
    </source>
</evidence>
<evidence type="ECO:0000256" key="10">
    <source>
        <dbReference type="ARBA" id="ARBA00023136"/>
    </source>
</evidence>
<feature type="transmembrane region" description="Helical" evidence="12">
    <location>
        <begin position="205"/>
        <end position="225"/>
    </location>
</feature>
<feature type="domain" description="HAMP" evidence="14">
    <location>
        <begin position="226"/>
        <end position="278"/>
    </location>
</feature>
<dbReference type="InterPro" id="IPR003594">
    <property type="entry name" value="HATPase_dom"/>
</dbReference>
<keyword evidence="4" id="KW-0597">Phosphoprotein</keyword>
<evidence type="ECO:0000256" key="3">
    <source>
        <dbReference type="ARBA" id="ARBA00012438"/>
    </source>
</evidence>
<dbReference type="InterPro" id="IPR004358">
    <property type="entry name" value="Sig_transdc_His_kin-like_C"/>
</dbReference>
<keyword evidence="10 12" id="KW-0472">Membrane</keyword>
<dbReference type="Proteomes" id="UP001332243">
    <property type="component" value="Unassembled WGS sequence"/>
</dbReference>
<sequence length="508" mass="55301">MTMTTQGTTTQGTTGTPTTTTTTTERRDRRWRPPLGLRLRLLGWALALLAVASLASVVVIRQVLLNQLENRVATDMRQEVTEFRRLVGGQNPTTGQPFGTDLRAIADTYLLRNEPQPGEVVLVFVDGAFHRATTDPPYDVTRDSALVRSWTELTDSRYGRIAESPAGSARWLAVPVVIDGAVRGQVVVLEFGAERRAEIDRAVRLMALACLLVIVVVAAGGYLAMGRALRPLRTVTETARTIEETDLSRRIEVTGTDEVADLADTFNGMLGRLHRAFAAQQAFVSDAGHELRTPITIVRGHLELMGEDPEERAETVALITDELDRMNRMVNDLLMLARAEQPDFLRPGTVEIAMMVHDVYAKAVALGDRNWRLGDIHEITVWADRQRLTQALMQLAQNAVQFTDAGDTIELSARAEIPGQPGRVLLSVRDTGVGIEPADRERIFARFARAGHARRHTEGAGLGLAIVAAIAEAHRGGVAVDSVPGAGSTFTLVLPPSVVRPTTDGAGR</sequence>
<evidence type="ECO:0000256" key="5">
    <source>
        <dbReference type="ARBA" id="ARBA00022679"/>
    </source>
</evidence>
<dbReference type="SUPFAM" id="SSF55874">
    <property type="entry name" value="ATPase domain of HSP90 chaperone/DNA topoisomerase II/histidine kinase"/>
    <property type="match status" value="1"/>
</dbReference>
<organism evidence="15 16">
    <name type="scientific">Plantactinospora sonchi</name>
    <dbReference type="NCBI Taxonomy" id="1544735"/>
    <lineage>
        <taxon>Bacteria</taxon>
        <taxon>Bacillati</taxon>
        <taxon>Actinomycetota</taxon>
        <taxon>Actinomycetes</taxon>
        <taxon>Micromonosporales</taxon>
        <taxon>Micromonosporaceae</taxon>
        <taxon>Plantactinospora</taxon>
    </lineage>
</organism>
<dbReference type="Gene3D" id="1.10.287.130">
    <property type="match status" value="1"/>
</dbReference>
<gene>
    <name evidence="15" type="ORF">V1633_35745</name>
</gene>
<dbReference type="PROSITE" id="PS50109">
    <property type="entry name" value="HIS_KIN"/>
    <property type="match status" value="1"/>
</dbReference>
<keyword evidence="16" id="KW-1185">Reference proteome</keyword>
<accession>A0ABU7S4W4</accession>
<proteinExistence type="predicted"/>
<dbReference type="InterPro" id="IPR036890">
    <property type="entry name" value="HATPase_C_sf"/>
</dbReference>
<dbReference type="InterPro" id="IPR036097">
    <property type="entry name" value="HisK_dim/P_sf"/>
</dbReference>
<comment type="subcellular location">
    <subcellularLocation>
        <location evidence="2">Cell membrane</location>
    </subcellularLocation>
</comment>
<evidence type="ECO:0000259" key="14">
    <source>
        <dbReference type="PROSITE" id="PS50885"/>
    </source>
</evidence>
<comment type="caution">
    <text evidence="15">The sequence shown here is derived from an EMBL/GenBank/DDBJ whole genome shotgun (WGS) entry which is preliminary data.</text>
</comment>
<dbReference type="SUPFAM" id="SSF158472">
    <property type="entry name" value="HAMP domain-like"/>
    <property type="match status" value="1"/>
</dbReference>
<dbReference type="CDD" id="cd00082">
    <property type="entry name" value="HisKA"/>
    <property type="match status" value="1"/>
</dbReference>
<dbReference type="EC" id="2.7.13.3" evidence="3"/>
<reference evidence="15 16" key="1">
    <citation type="submission" date="2024-01" db="EMBL/GenBank/DDBJ databases">
        <title>Genome insights into Plantactinospora sonchi sp. nov.</title>
        <authorList>
            <person name="Wang L."/>
        </authorList>
    </citation>
    <scope>NUCLEOTIDE SEQUENCE [LARGE SCALE GENOMIC DNA]</scope>
    <source>
        <strain evidence="15 16">NEAU-QY2</strain>
    </source>
</reference>
<dbReference type="Pfam" id="PF02518">
    <property type="entry name" value="HATPase_c"/>
    <property type="match status" value="1"/>
</dbReference>
<evidence type="ECO:0000313" key="16">
    <source>
        <dbReference type="Proteomes" id="UP001332243"/>
    </source>
</evidence>
<dbReference type="SUPFAM" id="SSF47384">
    <property type="entry name" value="Homodimeric domain of signal transducing histidine kinase"/>
    <property type="match status" value="1"/>
</dbReference>
<feature type="transmembrane region" description="Helical" evidence="12">
    <location>
        <begin position="41"/>
        <end position="60"/>
    </location>
</feature>
<name>A0ABU7S4W4_9ACTN</name>
<dbReference type="PANTHER" id="PTHR45436">
    <property type="entry name" value="SENSOR HISTIDINE KINASE YKOH"/>
    <property type="match status" value="1"/>
</dbReference>
<keyword evidence="7 15" id="KW-0418">Kinase</keyword>
<evidence type="ECO:0000256" key="7">
    <source>
        <dbReference type="ARBA" id="ARBA00022777"/>
    </source>
</evidence>
<evidence type="ECO:0000256" key="4">
    <source>
        <dbReference type="ARBA" id="ARBA00022553"/>
    </source>
</evidence>
<evidence type="ECO:0000256" key="6">
    <source>
        <dbReference type="ARBA" id="ARBA00022692"/>
    </source>
</evidence>
<keyword evidence="8 12" id="KW-1133">Transmembrane helix</keyword>
<dbReference type="Pfam" id="PF00672">
    <property type="entry name" value="HAMP"/>
    <property type="match status" value="1"/>
</dbReference>
<evidence type="ECO:0000259" key="13">
    <source>
        <dbReference type="PROSITE" id="PS50109"/>
    </source>
</evidence>
<evidence type="ECO:0000313" key="15">
    <source>
        <dbReference type="EMBL" id="MEE6263815.1"/>
    </source>
</evidence>
<dbReference type="SMART" id="SM00387">
    <property type="entry name" value="HATPase_c"/>
    <property type="match status" value="1"/>
</dbReference>
<keyword evidence="6 12" id="KW-0812">Transmembrane</keyword>
<dbReference type="SMART" id="SM00388">
    <property type="entry name" value="HisKA"/>
    <property type="match status" value="1"/>
</dbReference>
<evidence type="ECO:0000256" key="12">
    <source>
        <dbReference type="SAM" id="Phobius"/>
    </source>
</evidence>
<dbReference type="InterPro" id="IPR003661">
    <property type="entry name" value="HisK_dim/P_dom"/>
</dbReference>
<dbReference type="GO" id="GO:0016301">
    <property type="term" value="F:kinase activity"/>
    <property type="evidence" value="ECO:0007669"/>
    <property type="project" value="UniProtKB-KW"/>
</dbReference>
<feature type="domain" description="Histidine kinase" evidence="13">
    <location>
        <begin position="286"/>
        <end position="498"/>
    </location>
</feature>
<evidence type="ECO:0000256" key="11">
    <source>
        <dbReference type="SAM" id="MobiDB-lite"/>
    </source>
</evidence>
<keyword evidence="9" id="KW-0902">Two-component regulatory system</keyword>
<dbReference type="EMBL" id="JAZGQK010000044">
    <property type="protein sequence ID" value="MEE6263815.1"/>
    <property type="molecule type" value="Genomic_DNA"/>
</dbReference>
<dbReference type="Gene3D" id="6.10.340.10">
    <property type="match status" value="1"/>
</dbReference>